<keyword evidence="7" id="KW-1015">Disulfide bond</keyword>
<keyword evidence="12" id="KW-1185">Reference proteome</keyword>
<evidence type="ECO:0000256" key="4">
    <source>
        <dbReference type="ARBA" id="ARBA00022737"/>
    </source>
</evidence>
<keyword evidence="6" id="KW-0472">Membrane</keyword>
<feature type="non-terminal residue" evidence="11">
    <location>
        <position position="1"/>
    </location>
</feature>
<dbReference type="Proteomes" id="UP001195483">
    <property type="component" value="Unassembled WGS sequence"/>
</dbReference>
<dbReference type="PROSITE" id="PS50287">
    <property type="entry name" value="SRCR_2"/>
    <property type="match status" value="1"/>
</dbReference>
<dbReference type="PRINTS" id="PR00258">
    <property type="entry name" value="SPERACTRCPTR"/>
</dbReference>
<gene>
    <name evidence="11" type="ORF">CHS0354_022399</name>
</gene>
<protein>
    <recommendedName>
        <fullName evidence="10">SRCR domain-containing protein</fullName>
    </recommendedName>
</protein>
<dbReference type="Pfam" id="PF00530">
    <property type="entry name" value="SRCR"/>
    <property type="match status" value="1"/>
</dbReference>
<name>A0AAE0SXN9_9BIVA</name>
<dbReference type="GO" id="GO:0016020">
    <property type="term" value="C:membrane"/>
    <property type="evidence" value="ECO:0007669"/>
    <property type="project" value="UniProtKB-SubCell"/>
</dbReference>
<evidence type="ECO:0000256" key="5">
    <source>
        <dbReference type="ARBA" id="ARBA00022989"/>
    </source>
</evidence>
<evidence type="ECO:0000256" key="7">
    <source>
        <dbReference type="ARBA" id="ARBA00023157"/>
    </source>
</evidence>
<keyword evidence="3" id="KW-0732">Signal</keyword>
<organism evidence="11 12">
    <name type="scientific">Potamilus streckersoni</name>
    <dbReference type="NCBI Taxonomy" id="2493646"/>
    <lineage>
        <taxon>Eukaryota</taxon>
        <taxon>Metazoa</taxon>
        <taxon>Spiralia</taxon>
        <taxon>Lophotrochozoa</taxon>
        <taxon>Mollusca</taxon>
        <taxon>Bivalvia</taxon>
        <taxon>Autobranchia</taxon>
        <taxon>Heteroconchia</taxon>
        <taxon>Palaeoheterodonta</taxon>
        <taxon>Unionida</taxon>
        <taxon>Unionoidea</taxon>
        <taxon>Unionidae</taxon>
        <taxon>Ambleminae</taxon>
        <taxon>Lampsilini</taxon>
        <taxon>Potamilus</taxon>
    </lineage>
</organism>
<keyword evidence="4" id="KW-0677">Repeat</keyword>
<evidence type="ECO:0000256" key="2">
    <source>
        <dbReference type="ARBA" id="ARBA00022692"/>
    </source>
</evidence>
<dbReference type="PANTHER" id="PTHR19331:SF487">
    <property type="entry name" value="SOLUBLE SCAVENGER RECEPTOR CYSTEINE-RICH DOMAIN-CONTAINING PROTEIN SSC5D"/>
    <property type="match status" value="1"/>
</dbReference>
<dbReference type="AlphaFoldDB" id="A0AAE0SXN9"/>
<evidence type="ECO:0000313" key="11">
    <source>
        <dbReference type="EMBL" id="KAK3599831.1"/>
    </source>
</evidence>
<evidence type="ECO:0000256" key="3">
    <source>
        <dbReference type="ARBA" id="ARBA00022729"/>
    </source>
</evidence>
<keyword evidence="8" id="KW-0325">Glycoprotein</keyword>
<dbReference type="SMART" id="SM00202">
    <property type="entry name" value="SR"/>
    <property type="match status" value="1"/>
</dbReference>
<dbReference type="SUPFAM" id="SSF56487">
    <property type="entry name" value="SRCR-like"/>
    <property type="match status" value="1"/>
</dbReference>
<evidence type="ECO:0000313" key="12">
    <source>
        <dbReference type="Proteomes" id="UP001195483"/>
    </source>
</evidence>
<dbReference type="Gene3D" id="3.10.250.10">
    <property type="entry name" value="SRCR-like domain"/>
    <property type="match status" value="1"/>
</dbReference>
<comment type="caution">
    <text evidence="11">The sequence shown here is derived from an EMBL/GenBank/DDBJ whole genome shotgun (WGS) entry which is preliminary data.</text>
</comment>
<evidence type="ECO:0000259" key="10">
    <source>
        <dbReference type="PROSITE" id="PS50287"/>
    </source>
</evidence>
<evidence type="ECO:0000256" key="8">
    <source>
        <dbReference type="ARBA" id="ARBA00023180"/>
    </source>
</evidence>
<keyword evidence="5" id="KW-1133">Transmembrane helix</keyword>
<accession>A0AAE0SXN9</accession>
<dbReference type="InterPro" id="IPR036772">
    <property type="entry name" value="SRCR-like_dom_sf"/>
</dbReference>
<proteinExistence type="predicted"/>
<evidence type="ECO:0000256" key="6">
    <source>
        <dbReference type="ARBA" id="ARBA00023136"/>
    </source>
</evidence>
<dbReference type="EMBL" id="JAEAOA010001358">
    <property type="protein sequence ID" value="KAK3599831.1"/>
    <property type="molecule type" value="Genomic_DNA"/>
</dbReference>
<evidence type="ECO:0000256" key="9">
    <source>
        <dbReference type="PROSITE-ProRule" id="PRU00196"/>
    </source>
</evidence>
<dbReference type="InterPro" id="IPR001190">
    <property type="entry name" value="SRCR"/>
</dbReference>
<comment type="caution">
    <text evidence="9">Lacks conserved residue(s) required for the propagation of feature annotation.</text>
</comment>
<dbReference type="PANTHER" id="PTHR19331">
    <property type="entry name" value="SCAVENGER RECEPTOR DOMAIN-CONTAINING"/>
    <property type="match status" value="1"/>
</dbReference>
<feature type="domain" description="SRCR" evidence="10">
    <location>
        <begin position="16"/>
        <end position="114"/>
    </location>
</feature>
<sequence length="114" mass="12335">MSSVSVTSDIPPALTARLVSSTSHAGILEVQFNGTWGRVCDDNFIYHGAVVACRMLGFSSNRATFFSANQISTAIESTPIILDDVSYNGNEPTLAQCSHEPFFQHNRGHSEDIA</sequence>
<reference evidence="11" key="1">
    <citation type="journal article" date="2021" name="Genome Biol. Evol.">
        <title>A High-Quality Reference Genome for a Parasitic Bivalve with Doubly Uniparental Inheritance (Bivalvia: Unionida).</title>
        <authorList>
            <person name="Smith C.H."/>
        </authorList>
    </citation>
    <scope>NUCLEOTIDE SEQUENCE</scope>
    <source>
        <strain evidence="11">CHS0354</strain>
    </source>
</reference>
<reference evidence="11" key="2">
    <citation type="journal article" date="2021" name="Genome Biol. Evol.">
        <title>Developing a high-quality reference genome for a parasitic bivalve with doubly uniparental inheritance (Bivalvia: Unionida).</title>
        <authorList>
            <person name="Smith C.H."/>
        </authorList>
    </citation>
    <scope>NUCLEOTIDE SEQUENCE</scope>
    <source>
        <strain evidence="11">CHS0354</strain>
        <tissue evidence="11">Mantle</tissue>
    </source>
</reference>
<evidence type="ECO:0000256" key="1">
    <source>
        <dbReference type="ARBA" id="ARBA00004167"/>
    </source>
</evidence>
<comment type="subcellular location">
    <subcellularLocation>
        <location evidence="1">Membrane</location>
        <topology evidence="1">Single-pass membrane protein</topology>
    </subcellularLocation>
</comment>
<reference evidence="11" key="3">
    <citation type="submission" date="2023-05" db="EMBL/GenBank/DDBJ databases">
        <authorList>
            <person name="Smith C.H."/>
        </authorList>
    </citation>
    <scope>NUCLEOTIDE SEQUENCE</scope>
    <source>
        <strain evidence="11">CHS0354</strain>
        <tissue evidence="11">Mantle</tissue>
    </source>
</reference>
<keyword evidence="2" id="KW-0812">Transmembrane</keyword>
<dbReference type="FunFam" id="3.10.250.10:FF:000016">
    <property type="entry name" value="Scavenger receptor cysteine-rich protein type 12"/>
    <property type="match status" value="1"/>
</dbReference>